<organism evidence="1 2">
    <name type="scientific">Kluyvera genomosp. 2</name>
    <dbReference type="NCBI Taxonomy" id="2774054"/>
    <lineage>
        <taxon>Bacteria</taxon>
        <taxon>Pseudomonadati</taxon>
        <taxon>Pseudomonadota</taxon>
        <taxon>Gammaproteobacteria</taxon>
        <taxon>Enterobacterales</taxon>
        <taxon>Enterobacteriaceae</taxon>
        <taxon>Kluyvera</taxon>
    </lineage>
</organism>
<keyword evidence="2" id="KW-1185">Reference proteome</keyword>
<evidence type="ECO:0000313" key="2">
    <source>
        <dbReference type="Proteomes" id="UP000240892"/>
    </source>
</evidence>
<dbReference type="EMBL" id="PYHO01000001">
    <property type="protein sequence ID" value="PSR48624.1"/>
    <property type="molecule type" value="Genomic_DNA"/>
</dbReference>
<evidence type="ECO:0000313" key="1">
    <source>
        <dbReference type="EMBL" id="PSR48624.1"/>
    </source>
</evidence>
<comment type="caution">
    <text evidence="1">The sequence shown here is derived from an EMBL/GenBank/DDBJ whole genome shotgun (WGS) entry which is preliminary data.</text>
</comment>
<proteinExistence type="predicted"/>
<accession>A0A2T2Y7W1</accession>
<name>A0A2T2Y7W1_9ENTR</name>
<dbReference type="AlphaFoldDB" id="A0A2T2Y7W1"/>
<reference evidence="1 2" key="1">
    <citation type="submission" date="2018-03" db="EMBL/GenBank/DDBJ databases">
        <title>First report of an OXA-48+CTX-M-M-producing Kluyvera ascorbata clone recovered from patients admitted in a University Hospital in Madrid, Spain.</title>
        <authorList>
            <person name="Hernandez-Garcia M."/>
            <person name="Leon-Sampedro R."/>
            <person name="Perez-Viso B."/>
            <person name="Morosini M.I."/>
            <person name="Lopez-Fresnena N."/>
            <person name="Coque T.M."/>
            <person name="Bonten M."/>
            <person name="Malhotra-Kumar S."/>
            <person name="Ruiz-Garbajosa P."/>
            <person name="Canton R."/>
        </authorList>
    </citation>
    <scope>NUCLEOTIDE SEQUENCE [LARGE SCALE GENOMIC DNA]</scope>
    <source>
        <strain evidence="1 2">KA2</strain>
    </source>
</reference>
<gene>
    <name evidence="1" type="ORF">C8256_01125</name>
</gene>
<sequence>MAIHHLSLNRVTKITIDFILAEKTRRLIGNDNDKIQCDITPLPVGANNVAYLLKNGVDGEIFPESHKGKRSFIIINKYKEFALISSRHKASHNSDRFHIDQILSADTGRVDDINEDIFIYCSDCSSVS</sequence>
<dbReference type="RefSeq" id="WP_106924218.1">
    <property type="nucleotide sequence ID" value="NZ_CABMMU010000001.1"/>
</dbReference>
<protein>
    <submittedName>
        <fullName evidence="1">Uncharacterized protein</fullName>
    </submittedName>
</protein>
<dbReference type="Proteomes" id="UP000240892">
    <property type="component" value="Unassembled WGS sequence"/>
</dbReference>